<feature type="transmembrane region" description="Helical" evidence="1">
    <location>
        <begin position="250"/>
        <end position="269"/>
    </location>
</feature>
<keyword evidence="3" id="KW-1185">Reference proteome</keyword>
<feature type="transmembrane region" description="Helical" evidence="1">
    <location>
        <begin position="422"/>
        <end position="442"/>
    </location>
</feature>
<feature type="transmembrane region" description="Helical" evidence="1">
    <location>
        <begin position="350"/>
        <end position="371"/>
    </location>
</feature>
<name>A0A849I8B0_9HYPH</name>
<evidence type="ECO:0000256" key="1">
    <source>
        <dbReference type="SAM" id="Phobius"/>
    </source>
</evidence>
<proteinExistence type="predicted"/>
<dbReference type="RefSeq" id="WP_171219069.1">
    <property type="nucleotide sequence ID" value="NZ_JABEPP010000004.1"/>
</dbReference>
<keyword evidence="1" id="KW-0472">Membrane</keyword>
<reference evidence="2 3" key="1">
    <citation type="submission" date="2020-04" db="EMBL/GenBank/DDBJ databases">
        <title>Enterovirga sp. isolate from soil.</title>
        <authorList>
            <person name="Chea S."/>
            <person name="Kim D.-U."/>
        </authorList>
    </citation>
    <scope>NUCLEOTIDE SEQUENCE [LARGE SCALE GENOMIC DNA]</scope>
    <source>
        <strain evidence="2 3">DB1703</strain>
    </source>
</reference>
<gene>
    <name evidence="2" type="ORF">HJG44_14330</name>
</gene>
<sequence>MSLGSLAWFARHELRLAWRDAAAILFGGSLRRRIAGAAILFLLIAFVHALAFSLVSAALRGGIGPDPRTLTFLTGSALLAWCLLLSQAIESVTRAFYARGDMDLILASPMPAAGLFAVRIAGIGAGASAMAMLLATPVIDILVLLDGPRWLLAYLALAALGLLAAAVAVAVTASLFRLLGPARTRFVAQVVAAVIGAAFAISVQAAAILSFDDPSRLAVLSSEWLVSHAPASDSSLWIPARALLGEPGSLALLIAGSLGLLAAVLGIVAPHFASDAATAAGAIAAAPKHGEARARFRRRSPARILREKEWTLLRRDPWLISQTLMQILYLLPAALLLWRSFGEGGNGLAVLVPVLVMASGQLAGGLAWLAVSGEDAPDLVRTAPVAPSQIVRAKIEAVLGAVGIAVAPIIVVVSALSLEIALVAAGGIAVAAASATAIQLWFRAQARRSQFRRRQTSSRIATFAEAFSSILWACAAAFAAQGIWPVAVLTGAVCALALLAVRAMSPRAAA</sequence>
<dbReference type="EMBL" id="JABEPP010000004">
    <property type="protein sequence ID" value="NNM73561.1"/>
    <property type="molecule type" value="Genomic_DNA"/>
</dbReference>
<feature type="transmembrane region" description="Helical" evidence="1">
    <location>
        <begin position="318"/>
        <end position="338"/>
    </location>
</feature>
<protein>
    <submittedName>
        <fullName evidence="2">Permease</fullName>
    </submittedName>
</protein>
<dbReference type="AlphaFoldDB" id="A0A849I8B0"/>
<feature type="transmembrane region" description="Helical" evidence="1">
    <location>
        <begin position="186"/>
        <end position="211"/>
    </location>
</feature>
<accession>A0A849I8B0</accession>
<feature type="transmembrane region" description="Helical" evidence="1">
    <location>
        <begin position="34"/>
        <end position="58"/>
    </location>
</feature>
<evidence type="ECO:0000313" key="2">
    <source>
        <dbReference type="EMBL" id="NNM73561.1"/>
    </source>
</evidence>
<dbReference type="PROSITE" id="PS50096">
    <property type="entry name" value="IQ"/>
    <property type="match status" value="1"/>
</dbReference>
<evidence type="ECO:0000313" key="3">
    <source>
        <dbReference type="Proteomes" id="UP000564885"/>
    </source>
</evidence>
<feature type="transmembrane region" description="Helical" evidence="1">
    <location>
        <begin position="463"/>
        <end position="480"/>
    </location>
</feature>
<feature type="transmembrane region" description="Helical" evidence="1">
    <location>
        <begin position="70"/>
        <end position="89"/>
    </location>
</feature>
<comment type="caution">
    <text evidence="2">The sequence shown here is derived from an EMBL/GenBank/DDBJ whole genome shotgun (WGS) entry which is preliminary data.</text>
</comment>
<dbReference type="Proteomes" id="UP000564885">
    <property type="component" value="Unassembled WGS sequence"/>
</dbReference>
<keyword evidence="1" id="KW-0812">Transmembrane</keyword>
<feature type="transmembrane region" description="Helical" evidence="1">
    <location>
        <begin position="486"/>
        <end position="504"/>
    </location>
</feature>
<keyword evidence="1" id="KW-1133">Transmembrane helix</keyword>
<feature type="transmembrane region" description="Helical" evidence="1">
    <location>
        <begin position="110"/>
        <end position="139"/>
    </location>
</feature>
<feature type="transmembrane region" description="Helical" evidence="1">
    <location>
        <begin position="397"/>
        <end position="416"/>
    </location>
</feature>
<organism evidence="2 3">
    <name type="scientific">Enterovirga aerilata</name>
    <dbReference type="NCBI Taxonomy" id="2730920"/>
    <lineage>
        <taxon>Bacteria</taxon>
        <taxon>Pseudomonadati</taxon>
        <taxon>Pseudomonadota</taxon>
        <taxon>Alphaproteobacteria</taxon>
        <taxon>Hyphomicrobiales</taxon>
        <taxon>Methylobacteriaceae</taxon>
        <taxon>Enterovirga</taxon>
    </lineage>
</organism>
<feature type="transmembrane region" description="Helical" evidence="1">
    <location>
        <begin position="151"/>
        <end position="179"/>
    </location>
</feature>